<evidence type="ECO:0000256" key="1">
    <source>
        <dbReference type="SAM" id="MobiDB-lite"/>
    </source>
</evidence>
<protein>
    <submittedName>
        <fullName evidence="2">Uncharacterized protein</fullName>
    </submittedName>
</protein>
<reference evidence="2 3" key="1">
    <citation type="submission" date="2024-07" db="EMBL/GenBank/DDBJ databases">
        <title>Section-level genome sequencing and comparative genomics of Aspergillus sections Usti and Cavernicolus.</title>
        <authorList>
            <consortium name="Lawrence Berkeley National Laboratory"/>
            <person name="Nybo J.L."/>
            <person name="Vesth T.C."/>
            <person name="Theobald S."/>
            <person name="Frisvad J.C."/>
            <person name="Larsen T.O."/>
            <person name="Kjaerboelling I."/>
            <person name="Rothschild-Mancinelli K."/>
            <person name="Lyhne E.K."/>
            <person name="Kogle M.E."/>
            <person name="Barry K."/>
            <person name="Clum A."/>
            <person name="Na H."/>
            <person name="Ledsgaard L."/>
            <person name="Lin J."/>
            <person name="Lipzen A."/>
            <person name="Kuo A."/>
            <person name="Riley R."/>
            <person name="Mondo S."/>
            <person name="LaButti K."/>
            <person name="Haridas S."/>
            <person name="Pangalinan J."/>
            <person name="Salamov A.A."/>
            <person name="Simmons B.A."/>
            <person name="Magnuson J.K."/>
            <person name="Chen J."/>
            <person name="Drula E."/>
            <person name="Henrissat B."/>
            <person name="Wiebenga A."/>
            <person name="Lubbers R.J."/>
            <person name="Gomes A.C."/>
            <person name="Makela M.R."/>
            <person name="Stajich J."/>
            <person name="Grigoriev I.V."/>
            <person name="Mortensen U.H."/>
            <person name="De vries R.P."/>
            <person name="Baker S.E."/>
            <person name="Andersen M.R."/>
        </authorList>
    </citation>
    <scope>NUCLEOTIDE SEQUENCE [LARGE SCALE GENOMIC DNA]</scope>
    <source>
        <strain evidence="2 3">CBS 600.67</strain>
    </source>
</reference>
<name>A0ABR4HRN0_9EURO</name>
<comment type="caution">
    <text evidence="2">The sequence shown here is derived from an EMBL/GenBank/DDBJ whole genome shotgun (WGS) entry which is preliminary data.</text>
</comment>
<evidence type="ECO:0000313" key="3">
    <source>
        <dbReference type="Proteomes" id="UP001610335"/>
    </source>
</evidence>
<feature type="region of interest" description="Disordered" evidence="1">
    <location>
        <begin position="170"/>
        <end position="196"/>
    </location>
</feature>
<organism evidence="2 3">
    <name type="scientific">Aspergillus cavernicola</name>
    <dbReference type="NCBI Taxonomy" id="176166"/>
    <lineage>
        <taxon>Eukaryota</taxon>
        <taxon>Fungi</taxon>
        <taxon>Dikarya</taxon>
        <taxon>Ascomycota</taxon>
        <taxon>Pezizomycotina</taxon>
        <taxon>Eurotiomycetes</taxon>
        <taxon>Eurotiomycetidae</taxon>
        <taxon>Eurotiales</taxon>
        <taxon>Aspergillaceae</taxon>
        <taxon>Aspergillus</taxon>
        <taxon>Aspergillus subgen. Nidulantes</taxon>
    </lineage>
</organism>
<keyword evidence="3" id="KW-1185">Reference proteome</keyword>
<sequence length="312" mass="35783">MKEDVYDLMFQLGMMSFREAIDMTPIRVLTSFFLLVELKGLALPQYPSFVGFQDDQKSTAEVLLPIIRISYQPLKETKAYKRIKRKPSILLPEWYRNMQLQHHIAKVQTILNAHYKATNHVPLPSAPSNRRPNKETMGHLRRHYLSYPRLGEDLLRKSLLCPTGFPIPIVNTPNLPEQDEPSASDRPRPDMQQAPPPEIAELEGITTALGRPDCSVRSRYAQVLQQSIAAMRIIKKLPEMKDGHRSNTDKERTKLAKEISVTRSEIDTCYSRIRDSLSANNTSTVWLRKENLWPPLTPITILQHPRTVLASI</sequence>
<evidence type="ECO:0000313" key="2">
    <source>
        <dbReference type="EMBL" id="KAL2818151.1"/>
    </source>
</evidence>
<dbReference type="EMBL" id="JBFXLS010000086">
    <property type="protein sequence ID" value="KAL2818151.1"/>
    <property type="molecule type" value="Genomic_DNA"/>
</dbReference>
<proteinExistence type="predicted"/>
<gene>
    <name evidence="2" type="ORF">BDW59DRAFT_165599</name>
</gene>
<accession>A0ABR4HRN0</accession>
<dbReference type="Proteomes" id="UP001610335">
    <property type="component" value="Unassembled WGS sequence"/>
</dbReference>